<keyword evidence="3" id="KW-1185">Reference proteome</keyword>
<dbReference type="Pfam" id="PF08447">
    <property type="entry name" value="PAS_3"/>
    <property type="match status" value="1"/>
</dbReference>
<dbReference type="EMBL" id="CP054719">
    <property type="protein sequence ID" value="QOL19559.1"/>
    <property type="molecule type" value="Genomic_DNA"/>
</dbReference>
<protein>
    <submittedName>
        <fullName evidence="2">Aerotaxis receptor</fullName>
    </submittedName>
</protein>
<reference evidence="2 3" key="1">
    <citation type="submission" date="2020-06" db="EMBL/GenBank/DDBJ databases">
        <title>The endosymbiont of the kinetoplastid Bodo saltans is a Paracaedibacter-like alpha-proteobacterium possessing a putative toxin-antitoxin system.</title>
        <authorList>
            <person name="Midha S."/>
            <person name="Rigden D.J."/>
            <person name="Siozios S."/>
            <person name="Hurst G.D.D."/>
            <person name="Jackson A.P."/>
        </authorList>
    </citation>
    <scope>NUCLEOTIDE SEQUENCE [LARGE SCALE GENOMIC DNA]</scope>
    <source>
        <strain evidence="2">Lake Konstanz</strain>
    </source>
</reference>
<sequence length="138" mass="15801">MFLNISGYTEAELLGKPHSIIRHPDMPKAVFKLLWEYIQQGNEIFAYVKNLCKDGAYYWVLAHVTATFNDNNEIIGYHSNRRSPNKDSLEKIATIYANLLEIENSAQSSTEGLKKSYSTLMQVTSTKGEDYNEFILKI</sequence>
<gene>
    <name evidence="2" type="primary">aer_2</name>
    <name evidence="2" type="ORF">CPBP_00321</name>
</gene>
<dbReference type="InterPro" id="IPR013655">
    <property type="entry name" value="PAS_fold_3"/>
</dbReference>
<evidence type="ECO:0000313" key="3">
    <source>
        <dbReference type="Proteomes" id="UP000594001"/>
    </source>
</evidence>
<dbReference type="SUPFAM" id="SSF55785">
    <property type="entry name" value="PYP-like sensor domain (PAS domain)"/>
    <property type="match status" value="1"/>
</dbReference>
<dbReference type="AlphaFoldDB" id="A0A7L9RSP5"/>
<organism evidence="2 3">
    <name type="scientific">Candidatus Bodocaedibacter vickermanii</name>
    <dbReference type="NCBI Taxonomy" id="2741701"/>
    <lineage>
        <taxon>Bacteria</taxon>
        <taxon>Pseudomonadati</taxon>
        <taxon>Pseudomonadota</taxon>
        <taxon>Alphaproteobacteria</taxon>
        <taxon>Holosporales</taxon>
        <taxon>Candidatus Paracaedibacteraceae</taxon>
        <taxon>Candidatus Bodocaedibacter</taxon>
    </lineage>
</organism>
<dbReference type="Gene3D" id="3.30.450.20">
    <property type="entry name" value="PAS domain"/>
    <property type="match status" value="1"/>
</dbReference>
<evidence type="ECO:0000259" key="1">
    <source>
        <dbReference type="Pfam" id="PF08447"/>
    </source>
</evidence>
<proteinExistence type="predicted"/>
<feature type="domain" description="PAS fold-3" evidence="1">
    <location>
        <begin position="2"/>
        <end position="77"/>
    </location>
</feature>
<dbReference type="NCBIfam" id="TIGR00229">
    <property type="entry name" value="sensory_box"/>
    <property type="match status" value="1"/>
</dbReference>
<keyword evidence="2" id="KW-0675">Receptor</keyword>
<dbReference type="InterPro" id="IPR035965">
    <property type="entry name" value="PAS-like_dom_sf"/>
</dbReference>
<name>A0A7L9RSP5_9PROT</name>
<dbReference type="KEGG" id="pbal:CPBP_00321"/>
<evidence type="ECO:0000313" key="2">
    <source>
        <dbReference type="EMBL" id="QOL19559.1"/>
    </source>
</evidence>
<dbReference type="Proteomes" id="UP000594001">
    <property type="component" value="Chromosome"/>
</dbReference>
<dbReference type="CDD" id="cd00130">
    <property type="entry name" value="PAS"/>
    <property type="match status" value="1"/>
</dbReference>
<accession>A0A7L9RSP5</accession>
<dbReference type="InterPro" id="IPR000014">
    <property type="entry name" value="PAS"/>
</dbReference>